<protein>
    <submittedName>
        <fullName evidence="3">SDR family oxidoreductase</fullName>
    </submittedName>
</protein>
<dbReference type="PANTHER" id="PTHR43669:SF3">
    <property type="entry name" value="ALCOHOL DEHYDROGENASE, PUTATIVE (AFU_ORTHOLOGUE AFUA_3G03445)-RELATED"/>
    <property type="match status" value="1"/>
</dbReference>
<organism evidence="3 4">
    <name type="scientific">Actinomadura barringtoniae</name>
    <dbReference type="NCBI Taxonomy" id="1427535"/>
    <lineage>
        <taxon>Bacteria</taxon>
        <taxon>Bacillati</taxon>
        <taxon>Actinomycetota</taxon>
        <taxon>Actinomycetes</taxon>
        <taxon>Streptosporangiales</taxon>
        <taxon>Thermomonosporaceae</taxon>
        <taxon>Actinomadura</taxon>
    </lineage>
</organism>
<gene>
    <name evidence="3" type="ORF">J4573_11385</name>
</gene>
<dbReference type="CDD" id="cd05233">
    <property type="entry name" value="SDR_c"/>
    <property type="match status" value="1"/>
</dbReference>
<dbReference type="Gene3D" id="3.40.50.720">
    <property type="entry name" value="NAD(P)-binding Rossmann-like Domain"/>
    <property type="match status" value="1"/>
</dbReference>
<evidence type="ECO:0000313" key="4">
    <source>
        <dbReference type="Proteomes" id="UP000669179"/>
    </source>
</evidence>
<sequence length="278" mass="29249">MGEQDTDRVALISGGGTGIGQAIAARFGALGWRVAVGGRRTDLLERTAELVTKAGGTPFTHPLDVTSADSVEAFFAAAQERLGPVSVVINNAAVAFSGPLCDADPGEIDLAIATKLTGSLYMARQGVLAMRRAGSGGDILFITSTSAVEPWPHHLAYAAASAGVEQAARTLRLELDGTGIRVTTLRCSNTKDTEFVTRELGSDKMMDANRAWFRHALVRHAGLMTPDQVAEAVAQAVTLPPSLQYEVLAPSPMAPTGPLPGTFDEFIGEMVRHHMPSA</sequence>
<dbReference type="PRINTS" id="PR00081">
    <property type="entry name" value="GDHRDH"/>
</dbReference>
<reference evidence="3" key="1">
    <citation type="submission" date="2021-03" db="EMBL/GenBank/DDBJ databases">
        <authorList>
            <person name="Kanchanasin P."/>
            <person name="Saeng-In P."/>
            <person name="Phongsopitanun W."/>
            <person name="Yuki M."/>
            <person name="Kudo T."/>
            <person name="Ohkuma M."/>
            <person name="Tanasupawat S."/>
        </authorList>
    </citation>
    <scope>NUCLEOTIDE SEQUENCE</scope>
    <source>
        <strain evidence="3">GKU 128</strain>
    </source>
</reference>
<keyword evidence="4" id="KW-1185">Reference proteome</keyword>
<dbReference type="Proteomes" id="UP000669179">
    <property type="component" value="Unassembled WGS sequence"/>
</dbReference>
<comment type="similarity">
    <text evidence="1">Belongs to the short-chain dehydrogenases/reductases (SDR) family.</text>
</comment>
<dbReference type="InterPro" id="IPR036291">
    <property type="entry name" value="NAD(P)-bd_dom_sf"/>
</dbReference>
<comment type="caution">
    <text evidence="3">The sequence shown here is derived from an EMBL/GenBank/DDBJ whole genome shotgun (WGS) entry which is preliminary data.</text>
</comment>
<dbReference type="AlphaFoldDB" id="A0A939PCT8"/>
<dbReference type="RefSeq" id="WP_208255327.1">
    <property type="nucleotide sequence ID" value="NZ_JAGEOJ010000004.1"/>
</dbReference>
<name>A0A939PCT8_9ACTN</name>
<evidence type="ECO:0000313" key="3">
    <source>
        <dbReference type="EMBL" id="MBO2447693.1"/>
    </source>
</evidence>
<accession>A0A939PCT8</accession>
<keyword evidence="2" id="KW-0560">Oxidoreductase</keyword>
<dbReference type="GO" id="GO:0016491">
    <property type="term" value="F:oxidoreductase activity"/>
    <property type="evidence" value="ECO:0007669"/>
    <property type="project" value="UniProtKB-KW"/>
</dbReference>
<evidence type="ECO:0000256" key="2">
    <source>
        <dbReference type="ARBA" id="ARBA00023002"/>
    </source>
</evidence>
<dbReference type="Pfam" id="PF00106">
    <property type="entry name" value="adh_short"/>
    <property type="match status" value="1"/>
</dbReference>
<proteinExistence type="inferred from homology"/>
<dbReference type="SUPFAM" id="SSF51735">
    <property type="entry name" value="NAD(P)-binding Rossmann-fold domains"/>
    <property type="match status" value="1"/>
</dbReference>
<dbReference type="EMBL" id="JAGEOJ010000004">
    <property type="protein sequence ID" value="MBO2447693.1"/>
    <property type="molecule type" value="Genomic_DNA"/>
</dbReference>
<evidence type="ECO:0000256" key="1">
    <source>
        <dbReference type="ARBA" id="ARBA00006484"/>
    </source>
</evidence>
<dbReference type="InterPro" id="IPR002347">
    <property type="entry name" value="SDR_fam"/>
</dbReference>
<dbReference type="PANTHER" id="PTHR43669">
    <property type="entry name" value="5-KETO-D-GLUCONATE 5-REDUCTASE"/>
    <property type="match status" value="1"/>
</dbReference>